<proteinExistence type="predicted"/>
<reference evidence="1 2" key="1">
    <citation type="submission" date="2020-10" db="EMBL/GenBank/DDBJ databases">
        <title>Plant Genome Project.</title>
        <authorList>
            <person name="Zhang R.-G."/>
        </authorList>
    </citation>
    <scope>NUCLEOTIDE SEQUENCE [LARGE SCALE GENOMIC DNA]</scope>
    <source>
        <strain evidence="1">FAFU-HL-1</strain>
        <tissue evidence="1">Leaf</tissue>
    </source>
</reference>
<dbReference type="EMBL" id="JADGMS010000018">
    <property type="protein sequence ID" value="KAF9662752.1"/>
    <property type="molecule type" value="Genomic_DNA"/>
</dbReference>
<dbReference type="Proteomes" id="UP000657918">
    <property type="component" value="Unassembled WGS sequence"/>
</dbReference>
<keyword evidence="2" id="KW-1185">Reference proteome</keyword>
<protein>
    <submittedName>
        <fullName evidence="1">Uncharacterized protein</fullName>
    </submittedName>
</protein>
<accession>A0A835MDT5</accession>
<evidence type="ECO:0000313" key="1">
    <source>
        <dbReference type="EMBL" id="KAF9662752.1"/>
    </source>
</evidence>
<name>A0A835MDT5_9ROSI</name>
<dbReference type="AlphaFoldDB" id="A0A835MDT5"/>
<gene>
    <name evidence="1" type="ORF">SADUNF_Sadunf18G0086900</name>
</gene>
<dbReference type="OrthoDB" id="10260134at2759"/>
<sequence>MNEATWKWRLMKNIMTVCHVYEEEENYAAFDKLAPDESQPVTFLKILKKKRSLVLETIMHNIMDTETALRLAAEELQLLTWKKL</sequence>
<organism evidence="1 2">
    <name type="scientific">Salix dunnii</name>
    <dbReference type="NCBI Taxonomy" id="1413687"/>
    <lineage>
        <taxon>Eukaryota</taxon>
        <taxon>Viridiplantae</taxon>
        <taxon>Streptophyta</taxon>
        <taxon>Embryophyta</taxon>
        <taxon>Tracheophyta</taxon>
        <taxon>Spermatophyta</taxon>
        <taxon>Magnoliopsida</taxon>
        <taxon>eudicotyledons</taxon>
        <taxon>Gunneridae</taxon>
        <taxon>Pentapetalae</taxon>
        <taxon>rosids</taxon>
        <taxon>fabids</taxon>
        <taxon>Malpighiales</taxon>
        <taxon>Salicaceae</taxon>
        <taxon>Saliceae</taxon>
        <taxon>Salix</taxon>
    </lineage>
</organism>
<comment type="caution">
    <text evidence="1">The sequence shown here is derived from an EMBL/GenBank/DDBJ whole genome shotgun (WGS) entry which is preliminary data.</text>
</comment>
<evidence type="ECO:0000313" key="2">
    <source>
        <dbReference type="Proteomes" id="UP000657918"/>
    </source>
</evidence>